<accession>A0A4Y8MK86</accession>
<sequence length="121" mass="13212">MENWKILLGVLTRSEPLRAAASNVVADYGEDVPPTVLYGGLGRALAREFSSLSPAEKVHVCDAIEEAMNSEETKLVELVATGLLETLFTTSVTLSHWEQIEPFLGMRSQGYLSAWASWGKA</sequence>
<reference evidence="1 2" key="1">
    <citation type="submission" date="2019-03" db="EMBL/GenBank/DDBJ databases">
        <title>Complete Genome Sequence of Paraburkholderia dipogonis ICMP 19430T, a Nitrogen-fixing Symbiont of the South African Invasive Legume Dipogon lignosus in New Zealand.</title>
        <authorList>
            <person name="De Meyer S.E."/>
        </authorList>
    </citation>
    <scope>NUCLEOTIDE SEQUENCE [LARGE SCALE GENOMIC DNA]</scope>
    <source>
        <strain evidence="1 2">ICMP 19430</strain>
    </source>
</reference>
<protein>
    <submittedName>
        <fullName evidence="1">Uncharacterized protein</fullName>
    </submittedName>
</protein>
<proteinExistence type="predicted"/>
<gene>
    <name evidence="1" type="ORF">E2553_41555</name>
</gene>
<evidence type="ECO:0000313" key="1">
    <source>
        <dbReference type="EMBL" id="TFE37857.1"/>
    </source>
</evidence>
<evidence type="ECO:0000313" key="2">
    <source>
        <dbReference type="Proteomes" id="UP000297385"/>
    </source>
</evidence>
<dbReference type="GeneID" id="97310691"/>
<name>A0A4Y8MK86_9BURK</name>
<comment type="caution">
    <text evidence="1">The sequence shown here is derived from an EMBL/GenBank/DDBJ whole genome shotgun (WGS) entry which is preliminary data.</text>
</comment>
<dbReference type="RefSeq" id="WP_134466374.1">
    <property type="nucleotide sequence ID" value="NZ_JBHMFL010000148.1"/>
</dbReference>
<dbReference type="Proteomes" id="UP000297385">
    <property type="component" value="Unassembled WGS sequence"/>
</dbReference>
<organism evidence="1 2">
    <name type="scientific">Paraburkholderia dipogonis</name>
    <dbReference type="NCBI Taxonomy" id="1211383"/>
    <lineage>
        <taxon>Bacteria</taxon>
        <taxon>Pseudomonadati</taxon>
        <taxon>Pseudomonadota</taxon>
        <taxon>Betaproteobacteria</taxon>
        <taxon>Burkholderiales</taxon>
        <taxon>Burkholderiaceae</taxon>
        <taxon>Paraburkholderia</taxon>
    </lineage>
</organism>
<dbReference type="EMBL" id="SNVI01000005">
    <property type="protein sequence ID" value="TFE37857.1"/>
    <property type="molecule type" value="Genomic_DNA"/>
</dbReference>
<dbReference type="AlphaFoldDB" id="A0A4Y8MK86"/>